<proteinExistence type="predicted"/>
<feature type="region of interest" description="Disordered" evidence="1">
    <location>
        <begin position="67"/>
        <end position="86"/>
    </location>
</feature>
<evidence type="ECO:0000313" key="2">
    <source>
        <dbReference type="EMBL" id="SVC14315.1"/>
    </source>
</evidence>
<accession>A0A382JRM6</accession>
<organism evidence="2">
    <name type="scientific">marine metagenome</name>
    <dbReference type="NCBI Taxonomy" id="408172"/>
    <lineage>
        <taxon>unclassified sequences</taxon>
        <taxon>metagenomes</taxon>
        <taxon>ecological metagenomes</taxon>
    </lineage>
</organism>
<sequence>MENIKLSDSQKSFVELANEEGFTNTITRKDIISLQGKHGIKKPAWLMKNLTYRLKRAEYSLPTLGQVMETESSTDSVSDNVEDNVQ</sequence>
<dbReference type="EMBL" id="UINC01075787">
    <property type="protein sequence ID" value="SVC14315.1"/>
    <property type="molecule type" value="Genomic_DNA"/>
</dbReference>
<protein>
    <submittedName>
        <fullName evidence="2">Uncharacterized protein</fullName>
    </submittedName>
</protein>
<gene>
    <name evidence="2" type="ORF">METZ01_LOCUS267169</name>
</gene>
<reference evidence="2" key="1">
    <citation type="submission" date="2018-05" db="EMBL/GenBank/DDBJ databases">
        <authorList>
            <person name="Lanie J.A."/>
            <person name="Ng W.-L."/>
            <person name="Kazmierczak K.M."/>
            <person name="Andrzejewski T.M."/>
            <person name="Davidsen T.M."/>
            <person name="Wayne K.J."/>
            <person name="Tettelin H."/>
            <person name="Glass J.I."/>
            <person name="Rusch D."/>
            <person name="Podicherti R."/>
            <person name="Tsui H.-C.T."/>
            <person name="Winkler M.E."/>
        </authorList>
    </citation>
    <scope>NUCLEOTIDE SEQUENCE</scope>
</reference>
<evidence type="ECO:0000256" key="1">
    <source>
        <dbReference type="SAM" id="MobiDB-lite"/>
    </source>
</evidence>
<feature type="compositionally biased region" description="Polar residues" evidence="1">
    <location>
        <begin position="69"/>
        <end position="79"/>
    </location>
</feature>
<name>A0A382JRM6_9ZZZZ</name>
<dbReference type="AlphaFoldDB" id="A0A382JRM6"/>